<dbReference type="RefSeq" id="WP_148239799.1">
    <property type="nucleotide sequence ID" value="NZ_SACP01000031.1"/>
</dbReference>
<sequence length="67" mass="7277">MADSAYQTPAHASAPRMTTGPLRDLLANLARTDARAEPEPRAEAALRAEAAEPRTPSRFAEFRRAAE</sequence>
<accession>A0A3S2YLT1</accession>
<organism evidence="2 3">
    <name type="scientific">Methylobacterium oryzihabitans</name>
    <dbReference type="NCBI Taxonomy" id="2499852"/>
    <lineage>
        <taxon>Bacteria</taxon>
        <taxon>Pseudomonadati</taxon>
        <taxon>Pseudomonadota</taxon>
        <taxon>Alphaproteobacteria</taxon>
        <taxon>Hyphomicrobiales</taxon>
        <taxon>Methylobacteriaceae</taxon>
        <taxon>Methylobacterium</taxon>
    </lineage>
</organism>
<protein>
    <submittedName>
        <fullName evidence="2">Uncharacterized protein</fullName>
    </submittedName>
</protein>
<dbReference type="AlphaFoldDB" id="A0A3S2YLT1"/>
<gene>
    <name evidence="2" type="ORF">EOE48_23565</name>
</gene>
<feature type="region of interest" description="Disordered" evidence="1">
    <location>
        <begin position="1"/>
        <end position="67"/>
    </location>
</feature>
<evidence type="ECO:0000313" key="2">
    <source>
        <dbReference type="EMBL" id="RVU14405.1"/>
    </source>
</evidence>
<comment type="caution">
    <text evidence="2">The sequence shown here is derived from an EMBL/GenBank/DDBJ whole genome shotgun (WGS) entry which is preliminary data.</text>
</comment>
<feature type="non-terminal residue" evidence="2">
    <location>
        <position position="67"/>
    </location>
</feature>
<name>A0A3S2YLT1_9HYPH</name>
<feature type="compositionally biased region" description="Basic and acidic residues" evidence="1">
    <location>
        <begin position="32"/>
        <end position="52"/>
    </location>
</feature>
<reference evidence="2 3" key="1">
    <citation type="submission" date="2019-01" db="EMBL/GenBank/DDBJ databases">
        <authorList>
            <person name="Chen W.-M."/>
        </authorList>
    </citation>
    <scope>NUCLEOTIDE SEQUENCE [LARGE SCALE GENOMIC DNA]</scope>
    <source>
        <strain evidence="2 3">TER-1</strain>
    </source>
</reference>
<evidence type="ECO:0000313" key="3">
    <source>
        <dbReference type="Proteomes" id="UP000286997"/>
    </source>
</evidence>
<dbReference type="EMBL" id="SACP01000031">
    <property type="protein sequence ID" value="RVU14405.1"/>
    <property type="molecule type" value="Genomic_DNA"/>
</dbReference>
<dbReference type="Proteomes" id="UP000286997">
    <property type="component" value="Unassembled WGS sequence"/>
</dbReference>
<evidence type="ECO:0000256" key="1">
    <source>
        <dbReference type="SAM" id="MobiDB-lite"/>
    </source>
</evidence>
<proteinExistence type="predicted"/>
<keyword evidence="3" id="KW-1185">Reference proteome</keyword>